<accession>A0A0C3KC67</accession>
<dbReference type="EMBL" id="KN831961">
    <property type="protein sequence ID" value="KIO07232.1"/>
    <property type="molecule type" value="Genomic_DNA"/>
</dbReference>
<organism evidence="1 2">
    <name type="scientific">Pisolithus tinctorius Marx 270</name>
    <dbReference type="NCBI Taxonomy" id="870435"/>
    <lineage>
        <taxon>Eukaryota</taxon>
        <taxon>Fungi</taxon>
        <taxon>Dikarya</taxon>
        <taxon>Basidiomycota</taxon>
        <taxon>Agaricomycotina</taxon>
        <taxon>Agaricomycetes</taxon>
        <taxon>Agaricomycetidae</taxon>
        <taxon>Boletales</taxon>
        <taxon>Sclerodermatineae</taxon>
        <taxon>Pisolithaceae</taxon>
        <taxon>Pisolithus</taxon>
    </lineage>
</organism>
<gene>
    <name evidence="1" type="ORF">M404DRAFT_432032</name>
</gene>
<protein>
    <submittedName>
        <fullName evidence="1">Uncharacterized protein</fullName>
    </submittedName>
</protein>
<dbReference type="AlphaFoldDB" id="A0A0C3KC67"/>
<evidence type="ECO:0000313" key="1">
    <source>
        <dbReference type="EMBL" id="KIO07232.1"/>
    </source>
</evidence>
<evidence type="ECO:0000313" key="2">
    <source>
        <dbReference type="Proteomes" id="UP000054217"/>
    </source>
</evidence>
<proteinExistence type="predicted"/>
<keyword evidence="2" id="KW-1185">Reference proteome</keyword>
<sequence>MHSRSTSSVISQKSSRSTLGVAYWTIWTISFVHHTPVLPPLSKEPLVLYQPYATLTSLWQLRHSLILWNP</sequence>
<reference evidence="2" key="2">
    <citation type="submission" date="2015-01" db="EMBL/GenBank/DDBJ databases">
        <title>Evolutionary Origins and Diversification of the Mycorrhizal Mutualists.</title>
        <authorList>
            <consortium name="DOE Joint Genome Institute"/>
            <consortium name="Mycorrhizal Genomics Consortium"/>
            <person name="Kohler A."/>
            <person name="Kuo A."/>
            <person name="Nagy L.G."/>
            <person name="Floudas D."/>
            <person name="Copeland A."/>
            <person name="Barry K.W."/>
            <person name="Cichocki N."/>
            <person name="Veneault-Fourrey C."/>
            <person name="LaButti K."/>
            <person name="Lindquist E.A."/>
            <person name="Lipzen A."/>
            <person name="Lundell T."/>
            <person name="Morin E."/>
            <person name="Murat C."/>
            <person name="Riley R."/>
            <person name="Ohm R."/>
            <person name="Sun H."/>
            <person name="Tunlid A."/>
            <person name="Henrissat B."/>
            <person name="Grigoriev I.V."/>
            <person name="Hibbett D.S."/>
            <person name="Martin F."/>
        </authorList>
    </citation>
    <scope>NUCLEOTIDE SEQUENCE [LARGE SCALE GENOMIC DNA]</scope>
    <source>
        <strain evidence="2">Marx 270</strain>
    </source>
</reference>
<dbReference type="HOGENOM" id="CLU_2758804_0_0_1"/>
<reference evidence="1 2" key="1">
    <citation type="submission" date="2014-04" db="EMBL/GenBank/DDBJ databases">
        <authorList>
            <consortium name="DOE Joint Genome Institute"/>
            <person name="Kuo A."/>
            <person name="Kohler A."/>
            <person name="Costa M.D."/>
            <person name="Nagy L.G."/>
            <person name="Floudas D."/>
            <person name="Copeland A."/>
            <person name="Barry K.W."/>
            <person name="Cichocki N."/>
            <person name="Veneault-Fourrey C."/>
            <person name="LaButti K."/>
            <person name="Lindquist E.A."/>
            <person name="Lipzen A."/>
            <person name="Lundell T."/>
            <person name="Morin E."/>
            <person name="Murat C."/>
            <person name="Sun H."/>
            <person name="Tunlid A."/>
            <person name="Henrissat B."/>
            <person name="Grigoriev I.V."/>
            <person name="Hibbett D.S."/>
            <person name="Martin F."/>
            <person name="Nordberg H.P."/>
            <person name="Cantor M.N."/>
            <person name="Hua S.X."/>
        </authorList>
    </citation>
    <scope>NUCLEOTIDE SEQUENCE [LARGE SCALE GENOMIC DNA]</scope>
    <source>
        <strain evidence="1 2">Marx 270</strain>
    </source>
</reference>
<dbReference type="InParanoid" id="A0A0C3KC67"/>
<name>A0A0C3KC67_PISTI</name>
<dbReference type="Proteomes" id="UP000054217">
    <property type="component" value="Unassembled WGS sequence"/>
</dbReference>